<evidence type="ECO:0000256" key="4">
    <source>
        <dbReference type="ARBA" id="ARBA00023163"/>
    </source>
</evidence>
<evidence type="ECO:0000259" key="6">
    <source>
        <dbReference type="PROSITE" id="PS50043"/>
    </source>
</evidence>
<dbReference type="PRINTS" id="PR00038">
    <property type="entry name" value="HTHLUXR"/>
</dbReference>
<keyword evidence="2" id="KW-0805">Transcription regulation</keyword>
<dbReference type="AlphaFoldDB" id="A0A3N0CFL1"/>
<evidence type="ECO:0000256" key="3">
    <source>
        <dbReference type="ARBA" id="ARBA00023125"/>
    </source>
</evidence>
<dbReference type="GO" id="GO:0006355">
    <property type="term" value="P:regulation of DNA-templated transcription"/>
    <property type="evidence" value="ECO:0007669"/>
    <property type="project" value="InterPro"/>
</dbReference>
<feature type="domain" description="Response regulatory" evidence="7">
    <location>
        <begin position="7"/>
        <end position="122"/>
    </location>
</feature>
<dbReference type="InterPro" id="IPR000792">
    <property type="entry name" value="Tscrpt_reg_LuxR_C"/>
</dbReference>
<protein>
    <submittedName>
        <fullName evidence="8">DNA-binding response regulator</fullName>
    </submittedName>
</protein>
<dbReference type="Proteomes" id="UP000267128">
    <property type="component" value="Unassembled WGS sequence"/>
</dbReference>
<organism evidence="8 9">
    <name type="scientific">Nocardioides marmoriginsengisoli</name>
    <dbReference type="NCBI Taxonomy" id="661483"/>
    <lineage>
        <taxon>Bacteria</taxon>
        <taxon>Bacillati</taxon>
        <taxon>Actinomycetota</taxon>
        <taxon>Actinomycetes</taxon>
        <taxon>Propionibacteriales</taxon>
        <taxon>Nocardioidaceae</taxon>
        <taxon>Nocardioides</taxon>
    </lineage>
</organism>
<dbReference type="GO" id="GO:0000160">
    <property type="term" value="P:phosphorelay signal transduction system"/>
    <property type="evidence" value="ECO:0007669"/>
    <property type="project" value="InterPro"/>
</dbReference>
<comment type="caution">
    <text evidence="8">The sequence shown here is derived from an EMBL/GenBank/DDBJ whole genome shotgun (WGS) entry which is preliminary data.</text>
</comment>
<dbReference type="Gene3D" id="3.40.50.2300">
    <property type="match status" value="1"/>
</dbReference>
<sequence length="220" mass="23617">MSLEPVRVVVADDQPVICAGFAALLAAQDGIEVTGTAANGRELMTLVAADPPDVALVDIRMPVLDGIEATRLITRDHPTRVLILTTFDLDAYVYDAIRAGASGFLLKDVTADRLVDGVRMIAEGSMLLGPTVSRRLVADFARGPRTSARVQVSEVLSPREYEVLLNLAQGRSNAEIADGLVISTETVKSHVAEVLRKLGLRDRIQAVVFAYENGLVRPGD</sequence>
<dbReference type="InterPro" id="IPR058245">
    <property type="entry name" value="NreC/VraR/RcsB-like_REC"/>
</dbReference>
<feature type="modified residue" description="4-aspartylphosphate" evidence="5">
    <location>
        <position position="58"/>
    </location>
</feature>
<proteinExistence type="predicted"/>
<dbReference type="PANTHER" id="PTHR43214">
    <property type="entry name" value="TWO-COMPONENT RESPONSE REGULATOR"/>
    <property type="match status" value="1"/>
</dbReference>
<gene>
    <name evidence="8" type="ORF">EFK50_10675</name>
</gene>
<dbReference type="InterPro" id="IPR016032">
    <property type="entry name" value="Sig_transdc_resp-reg_C-effctor"/>
</dbReference>
<dbReference type="SUPFAM" id="SSF52172">
    <property type="entry name" value="CheY-like"/>
    <property type="match status" value="1"/>
</dbReference>
<evidence type="ECO:0000256" key="2">
    <source>
        <dbReference type="ARBA" id="ARBA00023015"/>
    </source>
</evidence>
<evidence type="ECO:0000259" key="7">
    <source>
        <dbReference type="PROSITE" id="PS50110"/>
    </source>
</evidence>
<keyword evidence="4" id="KW-0804">Transcription</keyword>
<dbReference type="CDD" id="cd06170">
    <property type="entry name" value="LuxR_C_like"/>
    <property type="match status" value="1"/>
</dbReference>
<dbReference type="InterPro" id="IPR039420">
    <property type="entry name" value="WalR-like"/>
</dbReference>
<dbReference type="CDD" id="cd17535">
    <property type="entry name" value="REC_NarL-like"/>
    <property type="match status" value="1"/>
</dbReference>
<dbReference type="PROSITE" id="PS50043">
    <property type="entry name" value="HTH_LUXR_2"/>
    <property type="match status" value="1"/>
</dbReference>
<keyword evidence="1 5" id="KW-0597">Phosphoprotein</keyword>
<dbReference type="PROSITE" id="PS50110">
    <property type="entry name" value="RESPONSE_REGULATORY"/>
    <property type="match status" value="1"/>
</dbReference>
<keyword evidence="3 8" id="KW-0238">DNA-binding</keyword>
<evidence type="ECO:0000313" key="8">
    <source>
        <dbReference type="EMBL" id="RNL62244.1"/>
    </source>
</evidence>
<evidence type="ECO:0000313" key="9">
    <source>
        <dbReference type="Proteomes" id="UP000267128"/>
    </source>
</evidence>
<evidence type="ECO:0000256" key="5">
    <source>
        <dbReference type="PROSITE-ProRule" id="PRU00169"/>
    </source>
</evidence>
<dbReference type="EMBL" id="RJSE01000007">
    <property type="protein sequence ID" value="RNL62244.1"/>
    <property type="molecule type" value="Genomic_DNA"/>
</dbReference>
<dbReference type="InterPro" id="IPR001789">
    <property type="entry name" value="Sig_transdc_resp-reg_receiver"/>
</dbReference>
<dbReference type="Pfam" id="PF00072">
    <property type="entry name" value="Response_reg"/>
    <property type="match status" value="1"/>
</dbReference>
<dbReference type="PANTHER" id="PTHR43214:SF24">
    <property type="entry name" value="TRANSCRIPTIONAL REGULATORY PROTEIN NARL-RELATED"/>
    <property type="match status" value="1"/>
</dbReference>
<name>A0A3N0CFL1_9ACTN</name>
<dbReference type="InterPro" id="IPR011006">
    <property type="entry name" value="CheY-like_superfamily"/>
</dbReference>
<accession>A0A3N0CFL1</accession>
<keyword evidence="9" id="KW-1185">Reference proteome</keyword>
<dbReference type="OrthoDB" id="9808843at2"/>
<dbReference type="GO" id="GO:0003677">
    <property type="term" value="F:DNA binding"/>
    <property type="evidence" value="ECO:0007669"/>
    <property type="project" value="UniProtKB-KW"/>
</dbReference>
<dbReference type="SMART" id="SM00421">
    <property type="entry name" value="HTH_LUXR"/>
    <property type="match status" value="1"/>
</dbReference>
<dbReference type="SUPFAM" id="SSF46894">
    <property type="entry name" value="C-terminal effector domain of the bipartite response regulators"/>
    <property type="match status" value="1"/>
</dbReference>
<feature type="domain" description="HTH luxR-type" evidence="6">
    <location>
        <begin position="149"/>
        <end position="214"/>
    </location>
</feature>
<reference evidence="8 9" key="1">
    <citation type="submission" date="2018-11" db="EMBL/GenBank/DDBJ databases">
        <authorList>
            <person name="Li F."/>
        </authorList>
    </citation>
    <scope>NUCLEOTIDE SEQUENCE [LARGE SCALE GENOMIC DNA]</scope>
    <source>
        <strain evidence="8 9">Gsoil 097</strain>
    </source>
</reference>
<evidence type="ECO:0000256" key="1">
    <source>
        <dbReference type="ARBA" id="ARBA00022553"/>
    </source>
</evidence>
<dbReference type="Pfam" id="PF00196">
    <property type="entry name" value="GerE"/>
    <property type="match status" value="1"/>
</dbReference>
<dbReference type="SMART" id="SM00448">
    <property type="entry name" value="REC"/>
    <property type="match status" value="1"/>
</dbReference>